<name>A0A2H0VLQ6_9BACT</name>
<evidence type="ECO:0000259" key="1">
    <source>
        <dbReference type="SMART" id="SM01040"/>
    </source>
</evidence>
<dbReference type="Proteomes" id="UP000230730">
    <property type="component" value="Unassembled WGS sequence"/>
</dbReference>
<organism evidence="2 3">
    <name type="scientific">Candidatus Collierbacteria bacterium CG10_big_fil_rev_8_21_14_0_10_43_36</name>
    <dbReference type="NCBI Taxonomy" id="1974534"/>
    <lineage>
        <taxon>Bacteria</taxon>
        <taxon>Candidatus Collieribacteriota</taxon>
    </lineage>
</organism>
<dbReference type="InterPro" id="IPR003497">
    <property type="entry name" value="BRO_N_domain"/>
</dbReference>
<evidence type="ECO:0000313" key="2">
    <source>
        <dbReference type="EMBL" id="PIS00035.1"/>
    </source>
</evidence>
<feature type="domain" description="Bro-N" evidence="1">
    <location>
        <begin position="1"/>
        <end position="92"/>
    </location>
</feature>
<dbReference type="Pfam" id="PF02498">
    <property type="entry name" value="Bro-N"/>
    <property type="match status" value="1"/>
</dbReference>
<protein>
    <submittedName>
        <fullName evidence="2">Phage antirepressor protein</fullName>
    </submittedName>
</protein>
<accession>A0A2H0VLQ6</accession>
<evidence type="ECO:0000313" key="3">
    <source>
        <dbReference type="Proteomes" id="UP000230730"/>
    </source>
</evidence>
<feature type="non-terminal residue" evidence="2">
    <location>
        <position position="95"/>
    </location>
</feature>
<dbReference type="EMBL" id="PFAE01000009">
    <property type="protein sequence ID" value="PIS00035.1"/>
    <property type="molecule type" value="Genomic_DNA"/>
</dbReference>
<comment type="caution">
    <text evidence="2">The sequence shown here is derived from an EMBL/GenBank/DDBJ whole genome shotgun (WGS) entry which is preliminary data.</text>
</comment>
<proteinExistence type="predicted"/>
<reference evidence="3" key="1">
    <citation type="submission" date="2017-09" db="EMBL/GenBank/DDBJ databases">
        <title>Depth-based differentiation of microbial function through sediment-hosted aquifers and enrichment of novel symbionts in the deep terrestrial subsurface.</title>
        <authorList>
            <person name="Probst A.J."/>
            <person name="Ladd B."/>
            <person name="Jarett J.K."/>
            <person name="Geller-Mcgrath D.E."/>
            <person name="Sieber C.M.K."/>
            <person name="Emerson J.B."/>
            <person name="Anantharaman K."/>
            <person name="Thomas B.C."/>
            <person name="Malmstrom R."/>
            <person name="Stieglmeier M."/>
            <person name="Klingl A."/>
            <person name="Woyke T."/>
            <person name="Ryan C.M."/>
            <person name="Banfield J.F."/>
        </authorList>
    </citation>
    <scope>NUCLEOTIDE SEQUENCE [LARGE SCALE GENOMIC DNA]</scope>
</reference>
<sequence>MLLIFQNEWWFSVVDVVEALIETDRPRKYWNDLKTRIIKEGYAELSAKIGQLKLPAADGKLYETDCANTETIFRLIQTIPSPKAEPFKRWLAKVG</sequence>
<gene>
    <name evidence="2" type="ORF">COT86_00585</name>
</gene>
<dbReference type="SMART" id="SM01040">
    <property type="entry name" value="Bro-N"/>
    <property type="match status" value="1"/>
</dbReference>
<dbReference type="AlphaFoldDB" id="A0A2H0VLQ6"/>